<feature type="domain" description="DNA-directed RNA polymerase subunit 2 hybrid-binding" evidence="9">
    <location>
        <begin position="506"/>
        <end position="824"/>
    </location>
</feature>
<evidence type="ECO:0000313" key="13">
    <source>
        <dbReference type="Proteomes" id="UP001153678"/>
    </source>
</evidence>
<dbReference type="Gene3D" id="2.30.150.10">
    <property type="entry name" value="DNA-directed RNA polymerase, beta subunit, external 1 domain"/>
    <property type="match status" value="1"/>
</dbReference>
<comment type="caution">
    <text evidence="12">The sequence shown here is derived from an EMBL/GenBank/DDBJ whole genome shotgun (WGS) entry which is preliminary data.</text>
</comment>
<dbReference type="InterPro" id="IPR019462">
    <property type="entry name" value="DNA-dir_RNA_pol_bsu_external_1"/>
</dbReference>
<dbReference type="InterPro" id="IPR007120">
    <property type="entry name" value="DNA-dir_RNAP_su2_dom"/>
</dbReference>
<dbReference type="Pfam" id="PF10385">
    <property type="entry name" value="RNA_pol_Rpb2_45"/>
    <property type="match status" value="1"/>
</dbReference>
<dbReference type="Gene3D" id="2.40.50.100">
    <property type="match status" value="1"/>
</dbReference>
<evidence type="ECO:0000256" key="8">
    <source>
        <dbReference type="RuleBase" id="RU000434"/>
    </source>
</evidence>
<dbReference type="InterPro" id="IPR015712">
    <property type="entry name" value="DNA-dir_RNA_pol_su2"/>
</dbReference>
<evidence type="ECO:0000256" key="4">
    <source>
        <dbReference type="ARBA" id="ARBA00022679"/>
    </source>
</evidence>
<keyword evidence="6" id="KW-0804">Transcription</keyword>
<feature type="domain" description="RNA polymerase Rpb2" evidence="10">
    <location>
        <begin position="299"/>
        <end position="367"/>
    </location>
</feature>
<dbReference type="Gene3D" id="2.40.270.10">
    <property type="entry name" value="DNA-directed RNA polymerase, subunit 2, domain 6"/>
    <property type="match status" value="1"/>
</dbReference>
<reference evidence="12" key="1">
    <citation type="submission" date="2022-08" db="EMBL/GenBank/DDBJ databases">
        <authorList>
            <person name="Kallberg Y."/>
            <person name="Tangrot J."/>
            <person name="Rosling A."/>
        </authorList>
    </citation>
    <scope>NUCLEOTIDE SEQUENCE</scope>
    <source>
        <strain evidence="12">Wild A</strain>
    </source>
</reference>
<keyword evidence="13" id="KW-1185">Reference proteome</keyword>
<dbReference type="EC" id="2.7.7.6" evidence="2"/>
<dbReference type="InterPro" id="IPR007645">
    <property type="entry name" value="RNA_pol_Rpb2_3"/>
</dbReference>
<evidence type="ECO:0000259" key="10">
    <source>
        <dbReference type="Pfam" id="PF04565"/>
    </source>
</evidence>
<feature type="domain" description="DNA-directed RNA polymerase beta subunit external 1" evidence="11">
    <location>
        <begin position="380"/>
        <end position="440"/>
    </location>
</feature>
<dbReference type="SUPFAM" id="SSF64484">
    <property type="entry name" value="beta and beta-prime subunits of DNA dependent RNA-polymerase"/>
    <property type="match status" value="1"/>
</dbReference>
<gene>
    <name evidence="12" type="ORF">FWILDA_LOCUS559</name>
</gene>
<dbReference type="InterPro" id="IPR042107">
    <property type="entry name" value="DNA-dir_RNA_pol_bsu_ext_1_sf"/>
</dbReference>
<evidence type="ECO:0000256" key="1">
    <source>
        <dbReference type="ARBA" id="ARBA00006835"/>
    </source>
</evidence>
<dbReference type="PANTHER" id="PTHR20856">
    <property type="entry name" value="DNA-DIRECTED RNA POLYMERASE I SUBUNIT 2"/>
    <property type="match status" value="1"/>
</dbReference>
<dbReference type="Proteomes" id="UP001153678">
    <property type="component" value="Unassembled WGS sequence"/>
</dbReference>
<dbReference type="Pfam" id="PF04565">
    <property type="entry name" value="RNA_pol_Rpb2_3"/>
    <property type="match status" value="1"/>
</dbReference>
<dbReference type="OrthoDB" id="10262330at2759"/>
<evidence type="ECO:0000259" key="11">
    <source>
        <dbReference type="Pfam" id="PF10385"/>
    </source>
</evidence>
<dbReference type="GO" id="GO:0003677">
    <property type="term" value="F:DNA binding"/>
    <property type="evidence" value="ECO:0007669"/>
    <property type="project" value="InterPro"/>
</dbReference>
<organism evidence="12 13">
    <name type="scientific">Funneliformis geosporum</name>
    <dbReference type="NCBI Taxonomy" id="1117311"/>
    <lineage>
        <taxon>Eukaryota</taxon>
        <taxon>Fungi</taxon>
        <taxon>Fungi incertae sedis</taxon>
        <taxon>Mucoromycota</taxon>
        <taxon>Glomeromycotina</taxon>
        <taxon>Glomeromycetes</taxon>
        <taxon>Glomerales</taxon>
        <taxon>Glomeraceae</taxon>
        <taxon>Funneliformis</taxon>
    </lineage>
</organism>
<keyword evidence="3" id="KW-0240">DNA-directed RNA polymerase</keyword>
<keyword evidence="4" id="KW-0808">Transferase</keyword>
<accession>A0A9W4WHM9</accession>
<proteinExistence type="inferred from homology"/>
<protein>
    <recommendedName>
        <fullName evidence="2">DNA-directed RNA polymerase</fullName>
        <ecNumber evidence="2">2.7.7.6</ecNumber>
    </recommendedName>
</protein>
<dbReference type="InterPro" id="IPR037033">
    <property type="entry name" value="DNA-dir_RNAP_su2_hyb_sf"/>
</dbReference>
<dbReference type="GO" id="GO:0006351">
    <property type="term" value="P:DNA-templated transcription"/>
    <property type="evidence" value="ECO:0007669"/>
    <property type="project" value="InterPro"/>
</dbReference>
<evidence type="ECO:0000256" key="2">
    <source>
        <dbReference type="ARBA" id="ARBA00012418"/>
    </source>
</evidence>
<comment type="catalytic activity">
    <reaction evidence="7">
        <text>RNA(n) + a ribonucleoside 5'-triphosphate = RNA(n+1) + diphosphate</text>
        <dbReference type="Rhea" id="RHEA:21248"/>
        <dbReference type="Rhea" id="RHEA-COMP:14527"/>
        <dbReference type="Rhea" id="RHEA-COMP:17342"/>
        <dbReference type="ChEBI" id="CHEBI:33019"/>
        <dbReference type="ChEBI" id="CHEBI:61557"/>
        <dbReference type="ChEBI" id="CHEBI:140395"/>
        <dbReference type="EC" id="2.7.7.6"/>
    </reaction>
</comment>
<sequence length="826" mass="93572">MTKQGNFIINGHDKVVVFHVYRNIKTPQIIELKFLNSELVINSLDIFKTFDVSLEILEKLFSKEEINIEDYPKANPLEVGKTLPRFLFMKRNSYFDFGKLGRKKYNQKTNILRQIEGQELADNLYDSTQKLILKKNSVLTGKNFQLLQNALQKKKIPAINIPHSTNDLYVIKIKAPQNPARTLFVVGIAEDLSEEKTYFDLADLVCTISNYINLHHGLGEKAKEEEKDNLENQVVRRVGDLVYSVFENKLGGYLQSLGSKYVTNYLSQLKKVDLSKIPDLKEFNNLLKIYFFNSSPLVQLQNQNNPLSEISYARKLSVLGLGGFSSSNTTLAARNINPSYYGRYDLVETPEGQRVGLIHNLAIGTKINDYGQVIIPCYLVKNGVVVSQLDYLNSEEEWDKHIAHCNIKIDEKNRILEEEVPVRHRGEFKLVTKEKVDYIDSSFYQLNSVTSATIPFFQHNDATRMLMSSNMQRQAVTLLKSEAPLVASGLESALSNNSSLTVETEEAGKVEYVDNQQIIIKENDKGERTYKLSQSVVSNKNILNFSLPLVKQGEKVKKGQIIACGSYTNQGELSLGYNLRVAYLCWNGYNYEDAIVVSDRLIKEDILTSLFVKKYKIIRYNTKHGPEVFTPAPNLPAPLPHLDKNGLVKIGSEVKGGDILVGKITPEPFLNKESEEEMLLLNLLGQKTQKFFNSSLRLPAGEKGTVYAVETKKIMKKKDELELVEVYVFCERKLEVGDKLTTRFGNKGVVAKIVPEVDMPFDEEGKTIDIIFNPLGIPTRMNLGQLLETMLASAAHQLGEKLLVRPFNTLNLEIIQEIMKEAKIKN</sequence>
<keyword evidence="5" id="KW-0548">Nucleotidyltransferase</keyword>
<dbReference type="Gene3D" id="3.90.1100.10">
    <property type="match status" value="1"/>
</dbReference>
<dbReference type="GO" id="GO:0000428">
    <property type="term" value="C:DNA-directed RNA polymerase complex"/>
    <property type="evidence" value="ECO:0007669"/>
    <property type="project" value="UniProtKB-KW"/>
</dbReference>
<dbReference type="GO" id="GO:0003899">
    <property type="term" value="F:DNA-directed RNA polymerase activity"/>
    <property type="evidence" value="ECO:0007669"/>
    <property type="project" value="UniProtKB-EC"/>
</dbReference>
<evidence type="ECO:0000313" key="12">
    <source>
        <dbReference type="EMBL" id="CAI2162436.1"/>
    </source>
</evidence>
<evidence type="ECO:0000256" key="6">
    <source>
        <dbReference type="ARBA" id="ARBA00023163"/>
    </source>
</evidence>
<evidence type="ECO:0000256" key="3">
    <source>
        <dbReference type="ARBA" id="ARBA00022478"/>
    </source>
</evidence>
<dbReference type="AlphaFoldDB" id="A0A9W4WHM9"/>
<dbReference type="Pfam" id="PF00562">
    <property type="entry name" value="RNA_pol_Rpb2_6"/>
    <property type="match status" value="1"/>
</dbReference>
<evidence type="ECO:0000256" key="5">
    <source>
        <dbReference type="ARBA" id="ARBA00022695"/>
    </source>
</evidence>
<dbReference type="GO" id="GO:0032549">
    <property type="term" value="F:ribonucleoside binding"/>
    <property type="evidence" value="ECO:0007669"/>
    <property type="project" value="InterPro"/>
</dbReference>
<comment type="similarity">
    <text evidence="1 8">Belongs to the RNA polymerase beta chain family.</text>
</comment>
<name>A0A9W4WHM9_9GLOM</name>
<evidence type="ECO:0000259" key="9">
    <source>
        <dbReference type="Pfam" id="PF00562"/>
    </source>
</evidence>
<evidence type="ECO:0000256" key="7">
    <source>
        <dbReference type="ARBA" id="ARBA00048552"/>
    </source>
</evidence>
<dbReference type="EMBL" id="CAMKVN010000036">
    <property type="protein sequence ID" value="CAI2162436.1"/>
    <property type="molecule type" value="Genomic_DNA"/>
</dbReference>